<protein>
    <submittedName>
        <fullName evidence="1">DUF488 domain-containing protein</fullName>
    </submittedName>
</protein>
<accession>A0A432MNB0</accession>
<reference evidence="1 2" key="1">
    <citation type="submission" date="2018-12" db="EMBL/GenBank/DDBJ databases">
        <authorList>
            <person name="Toschakov S.V."/>
        </authorList>
    </citation>
    <scope>NUCLEOTIDE SEQUENCE [LARGE SCALE GENOMIC DNA]</scope>
    <source>
        <strain evidence="1 2">GM2012</strain>
    </source>
</reference>
<dbReference type="RefSeq" id="WP_126724484.1">
    <property type="nucleotide sequence ID" value="NZ_RYZH01000009.1"/>
</dbReference>
<name>A0A432MNB0_9BACT</name>
<comment type="caution">
    <text evidence="1">The sequence shown here is derived from an EMBL/GenBank/DDBJ whole genome shotgun (WGS) entry which is preliminary data.</text>
</comment>
<dbReference type="Pfam" id="PF04343">
    <property type="entry name" value="DUF488"/>
    <property type="match status" value="1"/>
</dbReference>
<organism evidence="1 2">
    <name type="scientific">Tautonia sociabilis</name>
    <dbReference type="NCBI Taxonomy" id="2080755"/>
    <lineage>
        <taxon>Bacteria</taxon>
        <taxon>Pseudomonadati</taxon>
        <taxon>Planctomycetota</taxon>
        <taxon>Planctomycetia</taxon>
        <taxon>Isosphaerales</taxon>
        <taxon>Isosphaeraceae</taxon>
        <taxon>Tautonia</taxon>
    </lineage>
</organism>
<dbReference type="Proteomes" id="UP000280296">
    <property type="component" value="Unassembled WGS sequence"/>
</dbReference>
<gene>
    <name evidence="1" type="ORF">TsocGM_06445</name>
</gene>
<evidence type="ECO:0000313" key="1">
    <source>
        <dbReference type="EMBL" id="RUL88558.1"/>
    </source>
</evidence>
<dbReference type="OrthoDB" id="9789109at2"/>
<dbReference type="AlphaFoldDB" id="A0A432MNB0"/>
<evidence type="ECO:0000313" key="2">
    <source>
        <dbReference type="Proteomes" id="UP000280296"/>
    </source>
</evidence>
<dbReference type="InterPro" id="IPR007438">
    <property type="entry name" value="DUF488"/>
</dbReference>
<proteinExistence type="predicted"/>
<keyword evidence="2" id="KW-1185">Reference proteome</keyword>
<reference evidence="1 2" key="2">
    <citation type="submission" date="2019-01" db="EMBL/GenBank/DDBJ databases">
        <title>Tautonia sociabilis, a novel thermotolerant planctomycete of Isosphaeraceae family, isolated from a 4000 m deep subterranean habitat.</title>
        <authorList>
            <person name="Kovaleva O.L."/>
            <person name="Elcheninov A.G."/>
            <person name="Van Heerden E."/>
            <person name="Toshchakov S.V."/>
            <person name="Novikov A."/>
            <person name="Bonch-Osmolovskaya E.A."/>
            <person name="Kublanov I.V."/>
        </authorList>
    </citation>
    <scope>NUCLEOTIDE SEQUENCE [LARGE SCALE GENOMIC DNA]</scope>
    <source>
        <strain evidence="1 2">GM2012</strain>
    </source>
</reference>
<sequence>MAPDDLDAAQAIGEPRELWTVGYGSWPARERADRLASALSARGVTLLADVRLAPCSSDLDPSRTYGPRGWHLRASGSGEGIVPLLAQSGISYEWFVELGNPQRQDPAMAVLRSHLDDPSAGWPVHRGLSRLADRVRTPGAVVALLCACADPARCHRSLIADALADRHFGGLLAVRDVRTGGRLR</sequence>
<dbReference type="EMBL" id="RYZH01000009">
    <property type="protein sequence ID" value="RUL88558.1"/>
    <property type="molecule type" value="Genomic_DNA"/>
</dbReference>